<accession>A0ABW5WIE9</accession>
<dbReference type="Gene3D" id="2.20.25.570">
    <property type="match status" value="1"/>
</dbReference>
<gene>
    <name evidence="2" type="ORF">ACFS2C_26580</name>
</gene>
<dbReference type="SUPFAM" id="SSF53335">
    <property type="entry name" value="S-adenosyl-L-methionine-dependent methyltransferases"/>
    <property type="match status" value="1"/>
</dbReference>
<dbReference type="EC" id="2.1.1.-" evidence="2"/>
<dbReference type="Proteomes" id="UP001597478">
    <property type="component" value="Unassembled WGS sequence"/>
</dbReference>
<dbReference type="CDD" id="cd02440">
    <property type="entry name" value="AdoMet_MTases"/>
    <property type="match status" value="1"/>
</dbReference>
<name>A0ABW5WIE9_9PSEU</name>
<keyword evidence="2" id="KW-0808">Transferase</keyword>
<dbReference type="PANTHER" id="PTHR43591">
    <property type="entry name" value="METHYLTRANSFERASE"/>
    <property type="match status" value="1"/>
</dbReference>
<dbReference type="InterPro" id="IPR041698">
    <property type="entry name" value="Methyltransf_25"/>
</dbReference>
<keyword evidence="3" id="KW-1185">Reference proteome</keyword>
<dbReference type="RefSeq" id="WP_377395373.1">
    <property type="nucleotide sequence ID" value="NZ_JBHSAN010000054.1"/>
</dbReference>
<evidence type="ECO:0000313" key="2">
    <source>
        <dbReference type="EMBL" id="MFD2802964.1"/>
    </source>
</evidence>
<organism evidence="2 3">
    <name type="scientific">Prauserella oleivorans</name>
    <dbReference type="NCBI Taxonomy" id="1478153"/>
    <lineage>
        <taxon>Bacteria</taxon>
        <taxon>Bacillati</taxon>
        <taxon>Actinomycetota</taxon>
        <taxon>Actinomycetes</taxon>
        <taxon>Pseudonocardiales</taxon>
        <taxon>Pseudonocardiaceae</taxon>
        <taxon>Prauserella</taxon>
    </lineage>
</organism>
<feature type="domain" description="Methyltransferase" evidence="1">
    <location>
        <begin position="44"/>
        <end position="136"/>
    </location>
</feature>
<dbReference type="InterPro" id="IPR029063">
    <property type="entry name" value="SAM-dependent_MTases_sf"/>
</dbReference>
<dbReference type="GO" id="GO:0008168">
    <property type="term" value="F:methyltransferase activity"/>
    <property type="evidence" value="ECO:0007669"/>
    <property type="project" value="UniProtKB-KW"/>
</dbReference>
<reference evidence="3" key="1">
    <citation type="journal article" date="2019" name="Int. J. Syst. Evol. Microbiol.">
        <title>The Global Catalogue of Microorganisms (GCM) 10K type strain sequencing project: providing services to taxonomists for standard genome sequencing and annotation.</title>
        <authorList>
            <consortium name="The Broad Institute Genomics Platform"/>
            <consortium name="The Broad Institute Genome Sequencing Center for Infectious Disease"/>
            <person name="Wu L."/>
            <person name="Ma J."/>
        </authorList>
    </citation>
    <scope>NUCLEOTIDE SEQUENCE [LARGE SCALE GENOMIC DNA]</scope>
    <source>
        <strain evidence="3">IBRC-M 10906</strain>
    </source>
</reference>
<dbReference type="Gene3D" id="3.40.50.150">
    <property type="entry name" value="Vaccinia Virus protein VP39"/>
    <property type="match status" value="1"/>
</dbReference>
<protein>
    <submittedName>
        <fullName evidence="2">Class I SAM-dependent methyltransferase</fullName>
        <ecNumber evidence="2">2.1.1.-</ecNumber>
    </submittedName>
</protein>
<proteinExistence type="predicted"/>
<keyword evidence="2" id="KW-0489">Methyltransferase</keyword>
<dbReference type="PANTHER" id="PTHR43591:SF24">
    <property type="entry name" value="2-METHOXY-6-POLYPRENYL-1,4-BENZOQUINOL METHYLASE, MITOCHONDRIAL"/>
    <property type="match status" value="1"/>
</dbReference>
<comment type="caution">
    <text evidence="2">The sequence shown here is derived from an EMBL/GenBank/DDBJ whole genome shotgun (WGS) entry which is preliminary data.</text>
</comment>
<sequence length="242" mass="26426">MSRFDDPACYGEAWAPVYDDQFDGSDVSPAVDFLADLAPGGPALELAIGTGRVALPLAERGVDVAGVDSSEAMVARLREKPGGQAIPVTIGDMAELPVRGSFRLVYLVANSLFALLTQARQVECFRAAARVLAPGGSFVLECFVPDPGRFDRRVRTLSVGENSASYEVAQHDAVDQRVFAQHVTVDERGHHLRPLAIRYAWPSELDLMAQLAGLRLGQRHADWDRRPFDASATKHISVYRPR</sequence>
<dbReference type="EMBL" id="JBHUOF010000049">
    <property type="protein sequence ID" value="MFD2802964.1"/>
    <property type="molecule type" value="Genomic_DNA"/>
</dbReference>
<dbReference type="GO" id="GO:0032259">
    <property type="term" value="P:methylation"/>
    <property type="evidence" value="ECO:0007669"/>
    <property type="project" value="UniProtKB-KW"/>
</dbReference>
<evidence type="ECO:0000313" key="3">
    <source>
        <dbReference type="Proteomes" id="UP001597478"/>
    </source>
</evidence>
<dbReference type="Pfam" id="PF13649">
    <property type="entry name" value="Methyltransf_25"/>
    <property type="match status" value="1"/>
</dbReference>
<evidence type="ECO:0000259" key="1">
    <source>
        <dbReference type="Pfam" id="PF13649"/>
    </source>
</evidence>